<dbReference type="SUPFAM" id="SSF55961">
    <property type="entry name" value="Bet v1-like"/>
    <property type="match status" value="1"/>
</dbReference>
<dbReference type="Pfam" id="PF10604">
    <property type="entry name" value="Polyketide_cyc2"/>
    <property type="match status" value="1"/>
</dbReference>
<evidence type="ECO:0000313" key="2">
    <source>
        <dbReference type="EMBL" id="NOK08865.1"/>
    </source>
</evidence>
<name>A0A7Y4JPN0_9BACT</name>
<dbReference type="Gene3D" id="3.30.530.20">
    <property type="match status" value="1"/>
</dbReference>
<reference evidence="2 3" key="1">
    <citation type="submission" date="2020-05" db="EMBL/GenBank/DDBJ databases">
        <authorList>
            <person name="Whitworth D."/>
        </authorList>
    </citation>
    <scope>NUCLEOTIDE SEQUENCE [LARGE SCALE GENOMIC DNA]</scope>
    <source>
        <strain evidence="2 3">CA046A</strain>
    </source>
</reference>
<evidence type="ECO:0000313" key="3">
    <source>
        <dbReference type="Proteomes" id="UP000528460"/>
    </source>
</evidence>
<accession>A0A7Y4JPN0</accession>
<sequence>MLKKILLGAAVVLVAFLGFVATRPSTFEIKRSTTVRAPASVVYGLVADFNKVATWSPFMKPDPVRKDTYAGVPATVGHSVTWTSTDNSSEGKMTISSLKPPEQLQLQLDFVKPFEATNETVFRFEPAGNDTRVTWVMSGQNGFLSKAFSVFMDVDKMVGSDFEAGLDTLKDLAEAEAKASASAAGSAAPNGAVATDAVK</sequence>
<dbReference type="EMBL" id="JABFJW010000038">
    <property type="protein sequence ID" value="NOK08865.1"/>
    <property type="molecule type" value="Genomic_DNA"/>
</dbReference>
<feature type="region of interest" description="Disordered" evidence="1">
    <location>
        <begin position="179"/>
        <end position="199"/>
    </location>
</feature>
<dbReference type="InterPro" id="IPR023393">
    <property type="entry name" value="START-like_dom_sf"/>
</dbReference>
<protein>
    <submittedName>
        <fullName evidence="2">SRPBCC family protein</fullName>
    </submittedName>
</protein>
<organism evidence="2 3">
    <name type="scientific">Corallococcus exercitus</name>
    <dbReference type="NCBI Taxonomy" id="2316736"/>
    <lineage>
        <taxon>Bacteria</taxon>
        <taxon>Pseudomonadati</taxon>
        <taxon>Myxococcota</taxon>
        <taxon>Myxococcia</taxon>
        <taxon>Myxococcales</taxon>
        <taxon>Cystobacterineae</taxon>
        <taxon>Myxococcaceae</taxon>
        <taxon>Corallococcus</taxon>
    </lineage>
</organism>
<proteinExistence type="predicted"/>
<dbReference type="CDD" id="cd07818">
    <property type="entry name" value="SRPBCC_1"/>
    <property type="match status" value="1"/>
</dbReference>
<dbReference type="AlphaFoldDB" id="A0A7Y4JPN0"/>
<comment type="caution">
    <text evidence="2">The sequence shown here is derived from an EMBL/GenBank/DDBJ whole genome shotgun (WGS) entry which is preliminary data.</text>
</comment>
<dbReference type="Proteomes" id="UP000528460">
    <property type="component" value="Unassembled WGS sequence"/>
</dbReference>
<evidence type="ECO:0000256" key="1">
    <source>
        <dbReference type="SAM" id="MobiDB-lite"/>
    </source>
</evidence>
<gene>
    <name evidence="2" type="ORF">HNS30_07450</name>
</gene>
<dbReference type="InterPro" id="IPR019587">
    <property type="entry name" value="Polyketide_cyclase/dehydratase"/>
</dbReference>
<dbReference type="RefSeq" id="WP_171413088.1">
    <property type="nucleotide sequence ID" value="NZ_JABFJW010000038.1"/>
</dbReference>